<comment type="subcellular location">
    <subcellularLocation>
        <location evidence="1">Cytoplasm</location>
        <location evidence="1">Cytoskeleton</location>
        <location evidence="1">Spindle</location>
    </subcellularLocation>
</comment>
<comment type="similarity">
    <text evidence="2">Belongs to the CLASP family.</text>
</comment>
<evidence type="ECO:0000259" key="7">
    <source>
        <dbReference type="Pfam" id="PF12348"/>
    </source>
</evidence>
<protein>
    <recommendedName>
        <fullName evidence="7">CLASP N-terminal domain-containing protein</fullName>
    </recommendedName>
</protein>
<accession>A0A8H3TYB8</accession>
<dbReference type="InterPro" id="IPR024395">
    <property type="entry name" value="CLASP_N_dom"/>
</dbReference>
<evidence type="ECO:0000256" key="3">
    <source>
        <dbReference type="ARBA" id="ARBA00022618"/>
    </source>
</evidence>
<feature type="region of interest" description="Disordered" evidence="6">
    <location>
        <begin position="688"/>
        <end position="714"/>
    </location>
</feature>
<dbReference type="GO" id="GO:0051301">
    <property type="term" value="P:cell division"/>
    <property type="evidence" value="ECO:0007669"/>
    <property type="project" value="UniProtKB-KW"/>
</dbReference>
<feature type="region of interest" description="Disordered" evidence="6">
    <location>
        <begin position="468"/>
        <end position="673"/>
    </location>
</feature>
<dbReference type="Gene3D" id="1.25.10.10">
    <property type="entry name" value="Leucine-rich Repeat Variant"/>
    <property type="match status" value="1"/>
</dbReference>
<keyword evidence="5" id="KW-0498">Mitosis</keyword>
<feature type="compositionally biased region" description="Low complexity" evidence="6">
    <location>
        <begin position="247"/>
        <end position="269"/>
    </location>
</feature>
<feature type="region of interest" description="Disordered" evidence="6">
    <location>
        <begin position="246"/>
        <end position="272"/>
    </location>
</feature>
<feature type="region of interest" description="Disordered" evidence="6">
    <location>
        <begin position="432"/>
        <end position="451"/>
    </location>
</feature>
<evidence type="ECO:0000313" key="8">
    <source>
        <dbReference type="EMBL" id="GHJ89308.1"/>
    </source>
</evidence>
<proteinExistence type="inferred from homology"/>
<evidence type="ECO:0000256" key="5">
    <source>
        <dbReference type="ARBA" id="ARBA00022776"/>
    </source>
</evidence>
<name>A0A8H3TYB8_9TREE</name>
<dbReference type="InterPro" id="IPR016024">
    <property type="entry name" value="ARM-type_fold"/>
</dbReference>
<feature type="compositionally biased region" description="Low complexity" evidence="6">
    <location>
        <begin position="568"/>
        <end position="581"/>
    </location>
</feature>
<evidence type="ECO:0000256" key="4">
    <source>
        <dbReference type="ARBA" id="ARBA00022701"/>
    </source>
</evidence>
<feature type="compositionally biased region" description="Polar residues" evidence="6">
    <location>
        <begin position="792"/>
        <end position="815"/>
    </location>
</feature>
<feature type="compositionally biased region" description="Basic and acidic residues" evidence="6">
    <location>
        <begin position="726"/>
        <end position="737"/>
    </location>
</feature>
<feature type="compositionally biased region" description="Low complexity" evidence="6">
    <location>
        <begin position="396"/>
        <end position="412"/>
    </location>
</feature>
<feature type="domain" description="CLASP N-terminal" evidence="7">
    <location>
        <begin position="21"/>
        <end position="228"/>
    </location>
</feature>
<feature type="compositionally biased region" description="Low complexity" evidence="6">
    <location>
        <begin position="824"/>
        <end position="839"/>
    </location>
</feature>
<feature type="region of interest" description="Disordered" evidence="6">
    <location>
        <begin position="355"/>
        <end position="412"/>
    </location>
</feature>
<feature type="compositionally biased region" description="Low complexity" evidence="6">
    <location>
        <begin position="544"/>
        <end position="556"/>
    </location>
</feature>
<feature type="compositionally biased region" description="Polar residues" evidence="6">
    <location>
        <begin position="520"/>
        <end position="538"/>
    </location>
</feature>
<feature type="compositionally biased region" description="Low complexity" evidence="6">
    <location>
        <begin position="604"/>
        <end position="630"/>
    </location>
</feature>
<dbReference type="Pfam" id="PF12348">
    <property type="entry name" value="CLASP_N"/>
    <property type="match status" value="1"/>
</dbReference>
<feature type="compositionally biased region" description="Pro residues" evidence="6">
    <location>
        <begin position="935"/>
        <end position="944"/>
    </location>
</feature>
<organism evidence="8 9">
    <name type="scientific">Naganishia liquefaciens</name>
    <dbReference type="NCBI Taxonomy" id="104408"/>
    <lineage>
        <taxon>Eukaryota</taxon>
        <taxon>Fungi</taxon>
        <taxon>Dikarya</taxon>
        <taxon>Basidiomycota</taxon>
        <taxon>Agaricomycotina</taxon>
        <taxon>Tremellomycetes</taxon>
        <taxon>Filobasidiales</taxon>
        <taxon>Filobasidiaceae</taxon>
        <taxon>Naganishia</taxon>
    </lineage>
</organism>
<keyword evidence="9" id="KW-1185">Reference proteome</keyword>
<evidence type="ECO:0000313" key="9">
    <source>
        <dbReference type="Proteomes" id="UP000620104"/>
    </source>
</evidence>
<keyword evidence="5" id="KW-0131">Cell cycle</keyword>
<dbReference type="InterPro" id="IPR011989">
    <property type="entry name" value="ARM-like"/>
</dbReference>
<keyword evidence="3" id="KW-0132">Cell division</keyword>
<evidence type="ECO:0000256" key="1">
    <source>
        <dbReference type="ARBA" id="ARBA00004186"/>
    </source>
</evidence>
<gene>
    <name evidence="8" type="ORF">NliqN6_5710</name>
</gene>
<dbReference type="SUPFAM" id="SSF48371">
    <property type="entry name" value="ARM repeat"/>
    <property type="match status" value="1"/>
</dbReference>
<dbReference type="EMBL" id="BLZA01000040">
    <property type="protein sequence ID" value="GHJ89308.1"/>
    <property type="molecule type" value="Genomic_DNA"/>
</dbReference>
<evidence type="ECO:0000256" key="6">
    <source>
        <dbReference type="SAM" id="MobiDB-lite"/>
    </source>
</evidence>
<feature type="region of interest" description="Disordered" evidence="6">
    <location>
        <begin position="792"/>
        <end position="944"/>
    </location>
</feature>
<dbReference type="Proteomes" id="UP000620104">
    <property type="component" value="Unassembled WGS sequence"/>
</dbReference>
<dbReference type="AlphaFoldDB" id="A0A8H3TYB8"/>
<feature type="region of interest" description="Disordered" evidence="6">
    <location>
        <begin position="726"/>
        <end position="748"/>
    </location>
</feature>
<evidence type="ECO:0000256" key="2">
    <source>
        <dbReference type="ARBA" id="ARBA00009549"/>
    </source>
</evidence>
<feature type="compositionally biased region" description="Polar residues" evidence="6">
    <location>
        <begin position="383"/>
        <end position="395"/>
    </location>
</feature>
<dbReference type="GO" id="GO:0005874">
    <property type="term" value="C:microtubule"/>
    <property type="evidence" value="ECO:0007669"/>
    <property type="project" value="UniProtKB-KW"/>
</dbReference>
<dbReference type="GO" id="GO:0005819">
    <property type="term" value="C:spindle"/>
    <property type="evidence" value="ECO:0007669"/>
    <property type="project" value="UniProtKB-SubCell"/>
</dbReference>
<dbReference type="OrthoDB" id="46159at2759"/>
<keyword evidence="4" id="KW-0493">Microtubule</keyword>
<sequence length="944" mass="99153">MVKAVGPDDKIPCPTVECLVEELEKLGQALEGEEREETWERMERGIARFAAVTRGGGYRFPGVYVDGMLSDRGRLSGVATDFLTSMAPRLAHQFQPLTPLYIPPLIRLLARPNKVYLRRAEKCVMTIITHCPAPSLISLIKPGIEDKNEACRRSCGAALEKMTREWPREVIGARGVVELEAAMKRMATEKDAEVRKIGKRMWGVFEAKWPERIEQFTAPLTPTIKKYLDISQSKSSTARTLFPAPAPAARGARHPLAQTTTAPTQGGTHRPAMTRNAATTAAEVPRDRNMQAMRGLGRTGSTTTETTGNGIRPFLLRSTSAAVPSSSSSSTALRAGINRSVSVANVLGNEQLAEEAQADDDDGSTEGSAPALAISATRPRVITHTSTPDLIGSTSSAPRTQPAQRAAASGTGVGAVRRARVVSGMTHVVPAPGLGMGRPQGGAVRPATASGGRVVSTSATIGVGARSVGAGRAPVKPPRMVGQSATASAGVHGSSDSAKVDGEGQADVNVTAQPPAAASRTGNVKVITTNPGGTTKTRQFFRPTSSSATTHASSSTMRPAAEPRRTVGRSATGGARSGGLTAPTASSGAKVVQRALPDSLVPQTTGSSSGATPATTVQQQQQRQQQQAQAKPIVSPRRPRLKLKPPIPVFMPTSKARPASATTTGAGPESRPRVKASAAPAAVVEPANVPLPESPAPRRVKTPRGEEDQAEDPFATVMEVAIEADERVASDVPRENGESTVPLATTVADPVGDAIDKFNESESDHATGARVIKDESIQDDVKAAVAEGCVSAQTETPVEAPTSQLSAKENSSRGFEQTDKDTSETPAAATPAVEPADTESPIKVNLIDLEGPELDSPIESVHVTPSPAKRMPLGPAASPNQMSVPRKMATPKSKSPKIKQLSEFFENKAFSPEPSPERTVQLTVNARRPSTTPLSTPPRPRVLN</sequence>
<reference evidence="8" key="1">
    <citation type="submission" date="2020-07" db="EMBL/GenBank/DDBJ databases">
        <title>Draft Genome Sequence of a Deep-Sea Yeast, Naganishia (Cryptococcus) liquefaciens strain N6.</title>
        <authorList>
            <person name="Han Y.W."/>
            <person name="Kajitani R."/>
            <person name="Morimoto H."/>
            <person name="Parhat M."/>
            <person name="Tsubouchi H."/>
            <person name="Bakenova O."/>
            <person name="Ogata M."/>
            <person name="Argunhan B."/>
            <person name="Aoki R."/>
            <person name="Kajiwara S."/>
            <person name="Itoh T."/>
            <person name="Iwasaki H."/>
        </authorList>
    </citation>
    <scope>NUCLEOTIDE SEQUENCE</scope>
    <source>
        <strain evidence="8">N6</strain>
    </source>
</reference>
<comment type="caution">
    <text evidence="8">The sequence shown here is derived from an EMBL/GenBank/DDBJ whole genome shotgun (WGS) entry which is preliminary data.</text>
</comment>
<feature type="compositionally biased region" description="Acidic residues" evidence="6">
    <location>
        <begin position="355"/>
        <end position="364"/>
    </location>
</feature>